<dbReference type="NCBIfam" id="NF033807">
    <property type="entry name" value="CopL_fam"/>
    <property type="match status" value="1"/>
</dbReference>
<reference evidence="1 2" key="1">
    <citation type="submission" date="2023-12" db="EMBL/GenBank/DDBJ databases">
        <title>Stenotrophomonas guangdongensis sp. nov., isolated from wilted pepper plants (Capsicum annuum).</title>
        <authorList>
            <person name="Qiu M."/>
            <person name="Li Y."/>
            <person name="Liu Q."/>
            <person name="Zhang X."/>
            <person name="Huang Y."/>
            <person name="Guo R."/>
            <person name="Hu M."/>
            <person name="Zhou J."/>
            <person name="Zhou X."/>
        </authorList>
    </citation>
    <scope>NUCLEOTIDE SEQUENCE [LARGE SCALE GENOMIC DNA]</scope>
    <source>
        <strain evidence="1 2">MH1</strain>
    </source>
</reference>
<organism evidence="1 2">
    <name type="scientific">Stenotrophomonas capsici</name>
    <dbReference type="NCBI Taxonomy" id="3110230"/>
    <lineage>
        <taxon>Bacteria</taxon>
        <taxon>Pseudomonadati</taxon>
        <taxon>Pseudomonadota</taxon>
        <taxon>Gammaproteobacteria</taxon>
        <taxon>Lysobacterales</taxon>
        <taxon>Lysobacteraceae</taxon>
        <taxon>Stenotrophomonas</taxon>
    </lineage>
</organism>
<sequence length="131" mass="13279">MPYRCWLPLLLICVLAAEGVLGAWVGARMALDTAASVAAAGDVAAQADCAPSKPVLAKAHAGHGKPGGTDATDCTCGDSTGCECACVLALYPPTTVALFAGSYPPVTFDVPLPVLQLPASKLSRVFRPPIA</sequence>
<dbReference type="InterPro" id="IPR048034">
    <property type="entry name" value="CopL-like"/>
</dbReference>
<dbReference type="EMBL" id="JAYFUH010000128">
    <property type="protein sequence ID" value="MEA5667831.1"/>
    <property type="molecule type" value="Genomic_DNA"/>
</dbReference>
<name>A0ABU5V3C5_9GAMM</name>
<gene>
    <name evidence="1" type="ORF">VA603_09840</name>
</gene>
<comment type="caution">
    <text evidence="1">The sequence shown here is derived from an EMBL/GenBank/DDBJ whole genome shotgun (WGS) entry which is preliminary data.</text>
</comment>
<proteinExistence type="predicted"/>
<keyword evidence="2" id="KW-1185">Reference proteome</keyword>
<evidence type="ECO:0000313" key="1">
    <source>
        <dbReference type="EMBL" id="MEA5667831.1"/>
    </source>
</evidence>
<protein>
    <submittedName>
        <fullName evidence="1">CopL family metal-binding regulatory protein</fullName>
    </submittedName>
</protein>
<evidence type="ECO:0000313" key="2">
    <source>
        <dbReference type="Proteomes" id="UP001301653"/>
    </source>
</evidence>
<dbReference type="RefSeq" id="WP_132865749.1">
    <property type="nucleotide sequence ID" value="NZ_JAYFUH010000128.1"/>
</dbReference>
<dbReference type="Proteomes" id="UP001301653">
    <property type="component" value="Unassembled WGS sequence"/>
</dbReference>
<accession>A0ABU5V3C5</accession>